<name>A0A0P9EXP6_RHOGW</name>
<keyword evidence="2" id="KW-0732">Signal</keyword>
<dbReference type="RefSeq" id="XP_018267954.1">
    <property type="nucleotide sequence ID" value="XM_018418275.1"/>
</dbReference>
<dbReference type="AlphaFoldDB" id="A0A0P9EXP6"/>
<organism evidence="3 4">
    <name type="scientific">Rhodotorula graminis (strain WP1)</name>
    <dbReference type="NCBI Taxonomy" id="578459"/>
    <lineage>
        <taxon>Eukaryota</taxon>
        <taxon>Fungi</taxon>
        <taxon>Dikarya</taxon>
        <taxon>Basidiomycota</taxon>
        <taxon>Pucciniomycotina</taxon>
        <taxon>Microbotryomycetes</taxon>
        <taxon>Sporidiobolales</taxon>
        <taxon>Sporidiobolaceae</taxon>
        <taxon>Rhodotorula</taxon>
    </lineage>
</organism>
<dbReference type="STRING" id="578459.A0A0P9EXP6"/>
<accession>A0A0P9EXP6</accession>
<feature type="region of interest" description="Disordered" evidence="1">
    <location>
        <begin position="209"/>
        <end position="236"/>
    </location>
</feature>
<dbReference type="EMBL" id="KQ474090">
    <property type="protein sequence ID" value="KPV71905.1"/>
    <property type="molecule type" value="Genomic_DNA"/>
</dbReference>
<dbReference type="OrthoDB" id="2528391at2759"/>
<dbReference type="GeneID" id="28978722"/>
<protein>
    <submittedName>
        <fullName evidence="3">Uncharacterized protein</fullName>
    </submittedName>
</protein>
<dbReference type="Proteomes" id="UP000053890">
    <property type="component" value="Unassembled WGS sequence"/>
</dbReference>
<sequence length="318" mass="31144">MRVRSLAAHSALTALALSPLALGASSSAAHKAKKLAAESNPDDPTGKTLYVTEPACGFYRCVVTWPIGAHVAVNWLGPPAGDVSVSLVSNIGGPTYTILASTPGTSQEGYCDSGYGQGVLAPGHECGRVEFVVPQDWEQMENYTIAVQSLSDGSLAGYTDAITIAPYNASSPSAVASADIPRGTSASIVAIPAPTSTNYDASTKYTGKVPSPTAAGAATPSSSSSTPASSTSAAVPSTSSASVISTSVRASSTGADSVAVTSSVGQTVVSSAVATPSAPASSSAAAPSAAGQTNTASGHFARAAAGLCAAAFGVALLA</sequence>
<reference evidence="3 4" key="1">
    <citation type="journal article" date="2015" name="Front. Microbiol.">
        <title>Genome sequence of the plant growth promoting endophytic yeast Rhodotorula graminis WP1.</title>
        <authorList>
            <person name="Firrincieli A."/>
            <person name="Otillar R."/>
            <person name="Salamov A."/>
            <person name="Schmutz J."/>
            <person name="Khan Z."/>
            <person name="Redman R.S."/>
            <person name="Fleck N.D."/>
            <person name="Lindquist E."/>
            <person name="Grigoriev I.V."/>
            <person name="Doty S.L."/>
        </authorList>
    </citation>
    <scope>NUCLEOTIDE SEQUENCE [LARGE SCALE GENOMIC DNA]</scope>
    <source>
        <strain evidence="3 4">WP1</strain>
    </source>
</reference>
<proteinExistence type="predicted"/>
<evidence type="ECO:0000256" key="2">
    <source>
        <dbReference type="SAM" id="SignalP"/>
    </source>
</evidence>
<gene>
    <name evidence="3" type="ORF">RHOBADRAFT_56286</name>
</gene>
<keyword evidence="4" id="KW-1185">Reference proteome</keyword>
<dbReference type="OMA" id="YQCTIYW"/>
<feature type="signal peptide" evidence="2">
    <location>
        <begin position="1"/>
        <end position="23"/>
    </location>
</feature>
<evidence type="ECO:0000313" key="3">
    <source>
        <dbReference type="EMBL" id="KPV71905.1"/>
    </source>
</evidence>
<evidence type="ECO:0000313" key="4">
    <source>
        <dbReference type="Proteomes" id="UP000053890"/>
    </source>
</evidence>
<feature type="chain" id="PRO_5006156744" evidence="2">
    <location>
        <begin position="24"/>
        <end position="318"/>
    </location>
</feature>
<evidence type="ECO:0000256" key="1">
    <source>
        <dbReference type="SAM" id="MobiDB-lite"/>
    </source>
</evidence>